<sequence>MKPVPKAVRTTAKYHRTGKDSAKGTDSDSDSDSESDVFITDRKPQARSSLHKKGLVVLPPLKERNEAFSPLNILTISTNSPTNSLNSSFTALRRPTARQTTLPTVTAGKTHATVKAIQPLPVFRTSNESVNTVNAEGRRRSSLKQPPVSVKIMDSNASSTKQRSPENSPMRRRSKSFSRKVDFGVV</sequence>
<evidence type="ECO:0000256" key="1">
    <source>
        <dbReference type="SAM" id="MobiDB-lite"/>
    </source>
</evidence>
<gene>
    <name evidence="2" type="ORF">ADEAN_000104200</name>
</gene>
<protein>
    <submittedName>
        <fullName evidence="2">Uncharacterized protein</fullName>
    </submittedName>
</protein>
<dbReference type="VEuPathDB" id="TriTrypDB:ADEAN_000104200"/>
<evidence type="ECO:0000313" key="3">
    <source>
        <dbReference type="Proteomes" id="UP000515908"/>
    </source>
</evidence>
<feature type="region of interest" description="Disordered" evidence="1">
    <location>
        <begin position="1"/>
        <end position="50"/>
    </location>
</feature>
<accession>A0A7G2C1R2</accession>
<feature type="compositionally biased region" description="Basic and acidic residues" evidence="1">
    <location>
        <begin position="17"/>
        <end position="26"/>
    </location>
</feature>
<dbReference type="EMBL" id="LR877146">
    <property type="protein sequence ID" value="CAD2213599.1"/>
    <property type="molecule type" value="Genomic_DNA"/>
</dbReference>
<evidence type="ECO:0000313" key="2">
    <source>
        <dbReference type="EMBL" id="CAD2213599.1"/>
    </source>
</evidence>
<name>A0A7G2C1R2_9TRYP</name>
<organism evidence="2 3">
    <name type="scientific">Angomonas deanei</name>
    <dbReference type="NCBI Taxonomy" id="59799"/>
    <lineage>
        <taxon>Eukaryota</taxon>
        <taxon>Discoba</taxon>
        <taxon>Euglenozoa</taxon>
        <taxon>Kinetoplastea</taxon>
        <taxon>Metakinetoplastina</taxon>
        <taxon>Trypanosomatida</taxon>
        <taxon>Trypanosomatidae</taxon>
        <taxon>Strigomonadinae</taxon>
        <taxon>Angomonas</taxon>
    </lineage>
</organism>
<feature type="compositionally biased region" description="Polar residues" evidence="1">
    <location>
        <begin position="155"/>
        <end position="167"/>
    </location>
</feature>
<dbReference type="AlphaFoldDB" id="A0A7G2C1R2"/>
<reference evidence="2 3" key="1">
    <citation type="submission" date="2020-08" db="EMBL/GenBank/DDBJ databases">
        <authorList>
            <person name="Newling K."/>
            <person name="Davey J."/>
            <person name="Forrester S."/>
        </authorList>
    </citation>
    <scope>NUCLEOTIDE SEQUENCE [LARGE SCALE GENOMIC DNA]</scope>
    <source>
        <strain evidence="3">Crithidia deanei Carvalho (ATCC PRA-265)</strain>
    </source>
</reference>
<proteinExistence type="predicted"/>
<keyword evidence="3" id="KW-1185">Reference proteome</keyword>
<dbReference type="Proteomes" id="UP000515908">
    <property type="component" value="Chromosome 02"/>
</dbReference>
<feature type="region of interest" description="Disordered" evidence="1">
    <location>
        <begin position="128"/>
        <end position="186"/>
    </location>
</feature>